<reference evidence="2" key="1">
    <citation type="submission" date="2015-07" db="EMBL/GenBank/DDBJ databases">
        <title>Genome sequencing of Sunxiuqinia dokdonensis strain SK.</title>
        <authorList>
            <person name="Ahn S."/>
            <person name="Kim B.-C."/>
        </authorList>
    </citation>
    <scope>NUCLEOTIDE SEQUENCE [LARGE SCALE GENOMIC DNA]</scope>
    <source>
        <strain evidence="2">SK</strain>
    </source>
</reference>
<gene>
    <name evidence="1" type="ORF">NC99_18130</name>
</gene>
<sequence>MKQQVVVFANREVLRNGDNNGNIFVNHEIFIFSFNDE</sequence>
<evidence type="ECO:0000313" key="2">
    <source>
        <dbReference type="Proteomes" id="UP000036958"/>
    </source>
</evidence>
<dbReference type="Proteomes" id="UP000036958">
    <property type="component" value="Unassembled WGS sequence"/>
</dbReference>
<comment type="caution">
    <text evidence="1">The sequence shown here is derived from an EMBL/GenBank/DDBJ whole genome shotgun (WGS) entry which is preliminary data.</text>
</comment>
<dbReference type="EMBL" id="LGIA01000144">
    <property type="protein sequence ID" value="KOH45363.1"/>
    <property type="molecule type" value="Genomic_DNA"/>
</dbReference>
<accession>A0A0L8VAI4</accession>
<proteinExistence type="predicted"/>
<protein>
    <submittedName>
        <fullName evidence="1">Uncharacterized protein</fullName>
    </submittedName>
</protein>
<keyword evidence="2" id="KW-1185">Reference proteome</keyword>
<organism evidence="1 2">
    <name type="scientific">Sunxiuqinia dokdonensis</name>
    <dbReference type="NCBI Taxonomy" id="1409788"/>
    <lineage>
        <taxon>Bacteria</taxon>
        <taxon>Pseudomonadati</taxon>
        <taxon>Bacteroidota</taxon>
        <taxon>Bacteroidia</taxon>
        <taxon>Marinilabiliales</taxon>
        <taxon>Prolixibacteraceae</taxon>
        <taxon>Sunxiuqinia</taxon>
    </lineage>
</organism>
<dbReference type="AlphaFoldDB" id="A0A0L8VAI4"/>
<evidence type="ECO:0000313" key="1">
    <source>
        <dbReference type="EMBL" id="KOH45363.1"/>
    </source>
</evidence>
<name>A0A0L8VAI4_9BACT</name>